<comment type="caution">
    <text evidence="1">The sequence shown here is derived from an EMBL/GenBank/DDBJ whole genome shotgun (WGS) entry which is preliminary data.</text>
</comment>
<dbReference type="EMBL" id="PZQS01000012">
    <property type="protein sequence ID" value="PVD20688.1"/>
    <property type="molecule type" value="Genomic_DNA"/>
</dbReference>
<gene>
    <name evidence="1" type="ORF">C0Q70_18846</name>
</gene>
<dbReference type="Proteomes" id="UP000245119">
    <property type="component" value="Linkage Group LG12"/>
</dbReference>
<dbReference type="AlphaFoldDB" id="A0A2T7NHR6"/>
<protein>
    <submittedName>
        <fullName evidence="1">Uncharacterized protein</fullName>
    </submittedName>
</protein>
<accession>A0A2T7NHR6</accession>
<sequence length="137" mass="15880">MNMSLDARLYGSFDWRHQTPEQPNDTNIAVLYIFNHFEPLRRQSCNGWTLSSSVRKNPKFPDELHRHLQADSGLPSLHKSLIPYLEQAPNLVQTTYPPNLSKREREGDVEGEMERQNQLLLHLKDNSMCQKNLPAVV</sequence>
<evidence type="ECO:0000313" key="1">
    <source>
        <dbReference type="EMBL" id="PVD20688.1"/>
    </source>
</evidence>
<name>A0A2T7NHR6_POMCA</name>
<reference evidence="1 2" key="1">
    <citation type="submission" date="2018-04" db="EMBL/GenBank/DDBJ databases">
        <title>The genome of golden apple snail Pomacea canaliculata provides insight into stress tolerance and invasive adaptation.</title>
        <authorList>
            <person name="Liu C."/>
            <person name="Liu B."/>
            <person name="Ren Y."/>
            <person name="Zhang Y."/>
            <person name="Wang H."/>
            <person name="Li S."/>
            <person name="Jiang F."/>
            <person name="Yin L."/>
            <person name="Zhang G."/>
            <person name="Qian W."/>
            <person name="Fan W."/>
        </authorList>
    </citation>
    <scope>NUCLEOTIDE SEQUENCE [LARGE SCALE GENOMIC DNA]</scope>
    <source>
        <strain evidence="1">SZHN2017</strain>
        <tissue evidence="1">Muscle</tissue>
    </source>
</reference>
<evidence type="ECO:0000313" key="2">
    <source>
        <dbReference type="Proteomes" id="UP000245119"/>
    </source>
</evidence>
<organism evidence="1 2">
    <name type="scientific">Pomacea canaliculata</name>
    <name type="common">Golden apple snail</name>
    <dbReference type="NCBI Taxonomy" id="400727"/>
    <lineage>
        <taxon>Eukaryota</taxon>
        <taxon>Metazoa</taxon>
        <taxon>Spiralia</taxon>
        <taxon>Lophotrochozoa</taxon>
        <taxon>Mollusca</taxon>
        <taxon>Gastropoda</taxon>
        <taxon>Caenogastropoda</taxon>
        <taxon>Architaenioglossa</taxon>
        <taxon>Ampullarioidea</taxon>
        <taxon>Ampullariidae</taxon>
        <taxon>Pomacea</taxon>
    </lineage>
</organism>
<proteinExistence type="predicted"/>
<keyword evidence="2" id="KW-1185">Reference proteome</keyword>